<feature type="transmembrane region" description="Helical" evidence="1">
    <location>
        <begin position="52"/>
        <end position="69"/>
    </location>
</feature>
<dbReference type="Proteomes" id="UP001159405">
    <property type="component" value="Unassembled WGS sequence"/>
</dbReference>
<evidence type="ECO:0000313" key="2">
    <source>
        <dbReference type="EMBL" id="CAH3144877.1"/>
    </source>
</evidence>
<evidence type="ECO:0000313" key="3">
    <source>
        <dbReference type="Proteomes" id="UP001159405"/>
    </source>
</evidence>
<evidence type="ECO:0000256" key="1">
    <source>
        <dbReference type="SAM" id="Phobius"/>
    </source>
</evidence>
<gene>
    <name evidence="2" type="ORF">PLOB_00044193</name>
</gene>
<proteinExistence type="predicted"/>
<protein>
    <submittedName>
        <fullName evidence="2">Uncharacterized protein</fullName>
    </submittedName>
</protein>
<keyword evidence="1" id="KW-0812">Transmembrane</keyword>
<keyword evidence="1" id="KW-1133">Transmembrane helix</keyword>
<keyword evidence="1" id="KW-0472">Membrane</keyword>
<dbReference type="EMBL" id="CALNXK010000074">
    <property type="protein sequence ID" value="CAH3144877.1"/>
    <property type="molecule type" value="Genomic_DNA"/>
</dbReference>
<comment type="caution">
    <text evidence="2">The sequence shown here is derived from an EMBL/GenBank/DDBJ whole genome shotgun (WGS) entry which is preliminary data.</text>
</comment>
<feature type="non-terminal residue" evidence="2">
    <location>
        <position position="1"/>
    </location>
</feature>
<keyword evidence="3" id="KW-1185">Reference proteome</keyword>
<name>A0ABN8PIZ2_9CNID</name>
<organism evidence="2 3">
    <name type="scientific">Porites lobata</name>
    <dbReference type="NCBI Taxonomy" id="104759"/>
    <lineage>
        <taxon>Eukaryota</taxon>
        <taxon>Metazoa</taxon>
        <taxon>Cnidaria</taxon>
        <taxon>Anthozoa</taxon>
        <taxon>Hexacorallia</taxon>
        <taxon>Scleractinia</taxon>
        <taxon>Fungiina</taxon>
        <taxon>Poritidae</taxon>
        <taxon>Porites</taxon>
    </lineage>
</organism>
<sequence>IEPAEVTLQPANPAKRIQPLDLLKRFHKRGINCPDGRVVSNTRRDKQMRSKVLFFGSCFVSIFLTNYWILLKQLFLSQLAYYHILIFFFQILYFNPWLNEPDISCYVISLQFKLSNPANRNIGA</sequence>
<feature type="transmembrane region" description="Helical" evidence="1">
    <location>
        <begin position="75"/>
        <end position="94"/>
    </location>
</feature>
<reference evidence="2 3" key="1">
    <citation type="submission" date="2022-05" db="EMBL/GenBank/DDBJ databases">
        <authorList>
            <consortium name="Genoscope - CEA"/>
            <person name="William W."/>
        </authorList>
    </citation>
    <scope>NUCLEOTIDE SEQUENCE [LARGE SCALE GENOMIC DNA]</scope>
</reference>
<accession>A0ABN8PIZ2</accession>